<feature type="transmembrane region" description="Helical" evidence="1">
    <location>
        <begin position="239"/>
        <end position="259"/>
    </location>
</feature>
<dbReference type="AlphaFoldDB" id="A0A6P6YCJ3"/>
<sequence length="264" mass="32728">MKQIINLLVYYPTNTNIHIDNIINDCFESLKFYLFRLEYSLDDYERRQIPLTYQTFRTAIWLTLNSWIDILFAIHLAFYPNNFLRKIMQSFEQLFQFERIDLLLQFQISVFIIFEYPWWIFFRKILHYNFQANNFFCKYRYHFNDNQLDNDYRQYLIRLICIAINLLLRSLYLTGQLFSIIKYLLFLIELLKLQIKQIILRLQRSIQYCRFNFLIYRIFRIKYDKLNRDVFILNQTISLAFFSIETMSKMAIIYCSLFYSKQKQ</sequence>
<organism evidence="2 3">
    <name type="scientific">Dermatophagoides pteronyssinus</name>
    <name type="common">European house dust mite</name>
    <dbReference type="NCBI Taxonomy" id="6956"/>
    <lineage>
        <taxon>Eukaryota</taxon>
        <taxon>Metazoa</taxon>
        <taxon>Ecdysozoa</taxon>
        <taxon>Arthropoda</taxon>
        <taxon>Chelicerata</taxon>
        <taxon>Arachnida</taxon>
        <taxon>Acari</taxon>
        <taxon>Acariformes</taxon>
        <taxon>Sarcoptiformes</taxon>
        <taxon>Astigmata</taxon>
        <taxon>Psoroptidia</taxon>
        <taxon>Analgoidea</taxon>
        <taxon>Pyroglyphidae</taxon>
        <taxon>Dermatophagoidinae</taxon>
        <taxon>Dermatophagoides</taxon>
    </lineage>
</organism>
<feature type="transmembrane region" description="Helical" evidence="1">
    <location>
        <begin position="100"/>
        <end position="121"/>
    </location>
</feature>
<reference evidence="3" key="1">
    <citation type="submission" date="2025-08" db="UniProtKB">
        <authorList>
            <consortium name="RefSeq"/>
        </authorList>
    </citation>
    <scope>IDENTIFICATION</scope>
    <source>
        <strain evidence="3">Airmid</strain>
    </source>
</reference>
<protein>
    <submittedName>
        <fullName evidence="3">Uncharacterized protein LOC113796543</fullName>
    </submittedName>
</protein>
<dbReference type="KEGG" id="dpte:113796543"/>
<evidence type="ECO:0000313" key="3">
    <source>
        <dbReference type="RefSeq" id="XP_027202641.1"/>
    </source>
</evidence>
<keyword evidence="1" id="KW-0472">Membrane</keyword>
<dbReference type="Proteomes" id="UP000515146">
    <property type="component" value="Unplaced"/>
</dbReference>
<dbReference type="RefSeq" id="XP_027202641.1">
    <property type="nucleotide sequence ID" value="XM_027346840.1"/>
</dbReference>
<dbReference type="InParanoid" id="A0A6P6YCJ3"/>
<accession>A0A6P6YCJ3</accession>
<evidence type="ECO:0000256" key="1">
    <source>
        <dbReference type="SAM" id="Phobius"/>
    </source>
</evidence>
<keyword evidence="1" id="KW-1133">Transmembrane helix</keyword>
<proteinExistence type="predicted"/>
<feature type="transmembrane region" description="Helical" evidence="1">
    <location>
        <begin position="59"/>
        <end position="79"/>
    </location>
</feature>
<name>A0A6P6YCJ3_DERPT</name>
<feature type="non-terminal residue" evidence="3">
    <location>
        <position position="264"/>
    </location>
</feature>
<keyword evidence="1" id="KW-0812">Transmembrane</keyword>
<feature type="transmembrane region" description="Helical" evidence="1">
    <location>
        <begin position="155"/>
        <end position="186"/>
    </location>
</feature>
<gene>
    <name evidence="3" type="primary">LOC113796543</name>
</gene>
<evidence type="ECO:0000313" key="2">
    <source>
        <dbReference type="Proteomes" id="UP000515146"/>
    </source>
</evidence>
<keyword evidence="2" id="KW-1185">Reference proteome</keyword>